<dbReference type="EC" id="2.7.7.6" evidence="2"/>
<dbReference type="AlphaFoldDB" id="A0A1Q9CUL5"/>
<evidence type="ECO:0000259" key="8">
    <source>
        <dbReference type="Pfam" id="PF04998"/>
    </source>
</evidence>
<dbReference type="OMA" id="MSIIVTH"/>
<comment type="caution">
    <text evidence="9">The sequence shown here is derived from an EMBL/GenBank/DDBJ whole genome shotgun (WGS) entry which is preliminary data.</text>
</comment>
<evidence type="ECO:0000256" key="2">
    <source>
        <dbReference type="ARBA" id="ARBA00012418"/>
    </source>
</evidence>
<feature type="compositionally biased region" description="Acidic residues" evidence="7">
    <location>
        <begin position="127"/>
        <end position="144"/>
    </location>
</feature>
<evidence type="ECO:0000256" key="3">
    <source>
        <dbReference type="ARBA" id="ARBA00022478"/>
    </source>
</evidence>
<evidence type="ECO:0000256" key="6">
    <source>
        <dbReference type="ARBA" id="ARBA00023163"/>
    </source>
</evidence>
<name>A0A1Q9CUL5_SYMMI</name>
<keyword evidence="4" id="KW-0808">Transferase</keyword>
<dbReference type="SUPFAM" id="SSF64484">
    <property type="entry name" value="beta and beta-prime subunits of DNA dependent RNA-polymerase"/>
    <property type="match status" value="1"/>
</dbReference>
<dbReference type="OrthoDB" id="439491at2759"/>
<keyword evidence="6" id="KW-0804">Transcription</keyword>
<evidence type="ECO:0000256" key="4">
    <source>
        <dbReference type="ARBA" id="ARBA00022679"/>
    </source>
</evidence>
<proteinExistence type="inferred from homology"/>
<evidence type="ECO:0000256" key="1">
    <source>
        <dbReference type="ARBA" id="ARBA00006460"/>
    </source>
</evidence>
<accession>A0A1Q9CUL5</accession>
<keyword evidence="10" id="KW-1185">Reference proteome</keyword>
<evidence type="ECO:0000256" key="5">
    <source>
        <dbReference type="ARBA" id="ARBA00022695"/>
    </source>
</evidence>
<protein>
    <recommendedName>
        <fullName evidence="2">DNA-directed RNA polymerase</fullName>
        <ecNumber evidence="2">2.7.7.6</ecNumber>
    </recommendedName>
</protein>
<dbReference type="GO" id="GO:0003677">
    <property type="term" value="F:DNA binding"/>
    <property type="evidence" value="ECO:0007669"/>
    <property type="project" value="InterPro"/>
</dbReference>
<comment type="similarity">
    <text evidence="1">Belongs to the RNA polymerase beta' chain family.</text>
</comment>
<dbReference type="GO" id="GO:0005736">
    <property type="term" value="C:RNA polymerase I complex"/>
    <property type="evidence" value="ECO:0007669"/>
    <property type="project" value="TreeGrafter"/>
</dbReference>
<dbReference type="InterPro" id="IPR007081">
    <property type="entry name" value="RNA_pol_Rpb1_5"/>
</dbReference>
<evidence type="ECO:0000256" key="7">
    <source>
        <dbReference type="SAM" id="MobiDB-lite"/>
    </source>
</evidence>
<dbReference type="GO" id="GO:0006351">
    <property type="term" value="P:DNA-templated transcription"/>
    <property type="evidence" value="ECO:0007669"/>
    <property type="project" value="InterPro"/>
</dbReference>
<evidence type="ECO:0000313" key="9">
    <source>
        <dbReference type="EMBL" id="OLP86610.1"/>
    </source>
</evidence>
<dbReference type="PANTHER" id="PTHR19376:SF11">
    <property type="entry name" value="DNA-DIRECTED RNA POLYMERASE I SUBUNIT RPA1"/>
    <property type="match status" value="1"/>
</dbReference>
<dbReference type="InterPro" id="IPR045867">
    <property type="entry name" value="DNA-dir_RpoC_beta_prime"/>
</dbReference>
<feature type="compositionally biased region" description="Acidic residues" evidence="7">
    <location>
        <begin position="167"/>
        <end position="183"/>
    </location>
</feature>
<keyword evidence="3 9" id="KW-0240">DNA-directed RNA polymerase</keyword>
<evidence type="ECO:0000313" key="10">
    <source>
        <dbReference type="Proteomes" id="UP000186817"/>
    </source>
</evidence>
<dbReference type="GO" id="GO:0003899">
    <property type="term" value="F:DNA-directed RNA polymerase activity"/>
    <property type="evidence" value="ECO:0007669"/>
    <property type="project" value="UniProtKB-EC"/>
</dbReference>
<dbReference type="Pfam" id="PF04998">
    <property type="entry name" value="RNA_pol_Rpb1_5"/>
    <property type="match status" value="1"/>
</dbReference>
<feature type="compositionally biased region" description="Basic and acidic residues" evidence="7">
    <location>
        <begin position="195"/>
        <end position="204"/>
    </location>
</feature>
<sequence>MSRLDELSAYLVESTLKNFVETTVVRELKKQLSKIISEAKDVKVKVAKRSKAAATGTGDTGGDAPEAAEAEEEEEPKKAKKKRRRILGAEDKAEEEERVADAMDAEADGGDAEEEESLSSGFYTSVDGDDEKAIEDPDEQELEGAEGTKGDEEEDEEAADEGKPDKDEDEQEGEEEALAEGGEDMASPKGKRAKKGDTGGTKEEREEDEKDGGSGGIQKAKTGTQEGSKNRKTKTSSSARQLGDKAASLQSQAEKDLGEALKEDNLVWRSELRGDSMSIIVTHNHSQCPHSLFVGEVLRGVLSTATLQDPACDGVEAVHVKVESDKVSLECEGINLFGLLCLPPTLVGHSQIYTNNIRHVLETFGVEAARASVVREVRGVFGHYGIQVDHRHLSLIADYMAQAGGLRPFNRMGMVHCTSPLLQMSYETTMQFLSGACKEDLLDNMISPASAIVLGQPPAVGTGVVNLLVDLDPPDPPWKKQRRFKFPM</sequence>
<dbReference type="Proteomes" id="UP000186817">
    <property type="component" value="Unassembled WGS sequence"/>
</dbReference>
<feature type="region of interest" description="Disordered" evidence="7">
    <location>
        <begin position="45"/>
        <end position="251"/>
    </location>
</feature>
<gene>
    <name evidence="9" type="primary">rpa1</name>
    <name evidence="9" type="ORF">AK812_SmicGene32267</name>
</gene>
<dbReference type="EMBL" id="LSRX01000908">
    <property type="protein sequence ID" value="OLP86610.1"/>
    <property type="molecule type" value="Genomic_DNA"/>
</dbReference>
<organism evidence="9 10">
    <name type="scientific">Symbiodinium microadriaticum</name>
    <name type="common">Dinoflagellate</name>
    <name type="synonym">Zooxanthella microadriatica</name>
    <dbReference type="NCBI Taxonomy" id="2951"/>
    <lineage>
        <taxon>Eukaryota</taxon>
        <taxon>Sar</taxon>
        <taxon>Alveolata</taxon>
        <taxon>Dinophyceae</taxon>
        <taxon>Suessiales</taxon>
        <taxon>Symbiodiniaceae</taxon>
        <taxon>Symbiodinium</taxon>
    </lineage>
</organism>
<reference evidence="9 10" key="1">
    <citation type="submission" date="2016-02" db="EMBL/GenBank/DDBJ databases">
        <title>Genome analysis of coral dinoflagellate symbionts highlights evolutionary adaptations to a symbiotic lifestyle.</title>
        <authorList>
            <person name="Aranda M."/>
            <person name="Li Y."/>
            <person name="Liew Y.J."/>
            <person name="Baumgarten S."/>
            <person name="Simakov O."/>
            <person name="Wilson M."/>
            <person name="Piel J."/>
            <person name="Ashoor H."/>
            <person name="Bougouffa S."/>
            <person name="Bajic V.B."/>
            <person name="Ryu T."/>
            <person name="Ravasi T."/>
            <person name="Bayer T."/>
            <person name="Micklem G."/>
            <person name="Kim H."/>
            <person name="Bhak J."/>
            <person name="Lajeunesse T.C."/>
            <person name="Voolstra C.R."/>
        </authorList>
    </citation>
    <scope>NUCLEOTIDE SEQUENCE [LARGE SCALE GENOMIC DNA]</scope>
    <source>
        <strain evidence="9 10">CCMP2467</strain>
    </source>
</reference>
<dbReference type="PANTHER" id="PTHR19376">
    <property type="entry name" value="DNA-DIRECTED RNA POLYMERASE"/>
    <property type="match status" value="1"/>
</dbReference>
<feature type="compositionally biased region" description="Acidic residues" evidence="7">
    <location>
        <begin position="92"/>
        <end position="117"/>
    </location>
</feature>
<keyword evidence="5" id="KW-0548">Nucleotidyltransferase</keyword>
<feature type="domain" description="RNA polymerase Rpb1" evidence="8">
    <location>
        <begin position="226"/>
        <end position="418"/>
    </location>
</feature>
<feature type="compositionally biased region" description="Low complexity" evidence="7">
    <location>
        <begin position="52"/>
        <end position="65"/>
    </location>
</feature>